<accession>A0ABU3ZB17</accession>
<dbReference type="Proteomes" id="UP001272515">
    <property type="component" value="Unassembled WGS sequence"/>
</dbReference>
<name>A0ABU3ZB17_9FIRM</name>
<protein>
    <submittedName>
        <fullName evidence="9">BCCT family transporter</fullName>
    </submittedName>
</protein>
<feature type="transmembrane region" description="Helical" evidence="8">
    <location>
        <begin position="474"/>
        <end position="494"/>
    </location>
</feature>
<sequence>MIKLIKQHSTFNPPVILASLLLVLFLSITSLIIPTKFQETLFAFREFVSVNFGWFYILTVGIFLIFIIFLALSTLGDIKLGLDDEEPEFSFTSWLAMLFAAGTGVGLMFFGVSEPLSHLKSDVTLVDGVHSAQQAVFLAMFHWGLNAWTVYGIMALALAYFGFRYKLPLSLRSCFYPILKDKLNGGFGHAVDAIALIVTVFGIMTTLGFGAAQLGAGLEHLSVINSNNLLVQIILVVALMSIAVLSAISGVGKGVKIISEINVVLALLFMLFVLFAGPTLHILQAFVDNFGYYLAHIVTTGFDTYAYEPQNQEWFNNWTVLFWAWWLSWTPFVGLFIARISKGRTIREFIFGVLVIPTIFTIVWFSIFGNTGIFIDNTVANGALNQLTGTPEKLLFAFLDYLPASSISSTLACLILGLFFITSADSGIYVLNNIATEDKSKSIPKWQCIMWGLIMVIITISLLSVGGLDALQSVTLIMSLPFGILLLIMCYSLWRGLMHDEAYFSTDTHVTAQYWDSKNWKRGLSKILNQTTQADILQFLKYTALPAMYQVSHELTEEYGFKTTLNRDFHEEDAFCEICIEIENMRNYTYGIKAVKKEISEHMIDDSSLPHIQDSETVIPMTYFSDGRAGYDVQYMTRDDLIMDIIKNYERYLSLLDEVGAEMMAHDQEELGE</sequence>
<comment type="caution">
    <text evidence="9">The sequence shown here is derived from an EMBL/GenBank/DDBJ whole genome shotgun (WGS) entry which is preliminary data.</text>
</comment>
<evidence type="ECO:0000256" key="7">
    <source>
        <dbReference type="ARBA" id="ARBA00023136"/>
    </source>
</evidence>
<dbReference type="InterPro" id="IPR018093">
    <property type="entry name" value="BCCT_CS"/>
</dbReference>
<organism evidence="9 10">
    <name type="scientific">Veillonella absiana</name>
    <dbReference type="NCBI Taxonomy" id="3079305"/>
    <lineage>
        <taxon>Bacteria</taxon>
        <taxon>Bacillati</taxon>
        <taxon>Bacillota</taxon>
        <taxon>Negativicutes</taxon>
        <taxon>Veillonellales</taxon>
        <taxon>Veillonellaceae</taxon>
        <taxon>Veillonella</taxon>
    </lineage>
</organism>
<keyword evidence="6 8" id="KW-1133">Transmembrane helix</keyword>
<comment type="similarity">
    <text evidence="2">Belongs to the BCCT transporter (TC 2.A.15) family.</text>
</comment>
<comment type="subcellular location">
    <subcellularLocation>
        <location evidence="1">Cell membrane</location>
        <topology evidence="1">Multi-pass membrane protein</topology>
    </subcellularLocation>
</comment>
<feature type="transmembrane region" description="Helical" evidence="8">
    <location>
        <begin position="12"/>
        <end position="33"/>
    </location>
</feature>
<evidence type="ECO:0000313" key="9">
    <source>
        <dbReference type="EMBL" id="MDV5089112.1"/>
    </source>
</evidence>
<feature type="transmembrane region" description="Helical" evidence="8">
    <location>
        <begin position="395"/>
        <end position="421"/>
    </location>
</feature>
<dbReference type="InterPro" id="IPR000060">
    <property type="entry name" value="BCCT_transptr"/>
</dbReference>
<keyword evidence="3" id="KW-0813">Transport</keyword>
<feature type="transmembrane region" description="Helical" evidence="8">
    <location>
        <begin position="349"/>
        <end position="375"/>
    </location>
</feature>
<reference evidence="9 10" key="1">
    <citation type="submission" date="2023-10" db="EMBL/GenBank/DDBJ databases">
        <title>Veillonella sp. nov., isolated from a pig farm feces dump.</title>
        <authorList>
            <person name="Chang Y.-H."/>
        </authorList>
    </citation>
    <scope>NUCLEOTIDE SEQUENCE [LARGE SCALE GENOMIC DNA]</scope>
    <source>
        <strain evidence="9 10">YH-vei2233</strain>
    </source>
</reference>
<evidence type="ECO:0000256" key="8">
    <source>
        <dbReference type="SAM" id="Phobius"/>
    </source>
</evidence>
<feature type="transmembrane region" description="Helical" evidence="8">
    <location>
        <begin position="229"/>
        <end position="251"/>
    </location>
</feature>
<keyword evidence="10" id="KW-1185">Reference proteome</keyword>
<evidence type="ECO:0000313" key="10">
    <source>
        <dbReference type="Proteomes" id="UP001272515"/>
    </source>
</evidence>
<feature type="transmembrane region" description="Helical" evidence="8">
    <location>
        <begin position="93"/>
        <end position="112"/>
    </location>
</feature>
<gene>
    <name evidence="9" type="ORF">RVY80_09805</name>
</gene>
<feature type="transmembrane region" description="Helical" evidence="8">
    <location>
        <begin position="186"/>
        <end position="209"/>
    </location>
</feature>
<dbReference type="PANTHER" id="PTHR30047:SF7">
    <property type="entry name" value="HIGH-AFFINITY CHOLINE TRANSPORT PROTEIN"/>
    <property type="match status" value="1"/>
</dbReference>
<evidence type="ECO:0000256" key="4">
    <source>
        <dbReference type="ARBA" id="ARBA00022475"/>
    </source>
</evidence>
<feature type="transmembrane region" description="Helical" evidence="8">
    <location>
        <begin position="318"/>
        <end position="337"/>
    </location>
</feature>
<dbReference type="NCBIfam" id="TIGR00842">
    <property type="entry name" value="bcct"/>
    <property type="match status" value="1"/>
</dbReference>
<dbReference type="EMBL" id="JAWJZB010000013">
    <property type="protein sequence ID" value="MDV5089112.1"/>
    <property type="molecule type" value="Genomic_DNA"/>
</dbReference>
<feature type="transmembrane region" description="Helical" evidence="8">
    <location>
        <begin position="53"/>
        <end position="72"/>
    </location>
</feature>
<evidence type="ECO:0000256" key="1">
    <source>
        <dbReference type="ARBA" id="ARBA00004651"/>
    </source>
</evidence>
<dbReference type="PROSITE" id="PS01303">
    <property type="entry name" value="BCCT"/>
    <property type="match status" value="1"/>
</dbReference>
<evidence type="ECO:0000256" key="6">
    <source>
        <dbReference type="ARBA" id="ARBA00022989"/>
    </source>
</evidence>
<feature type="transmembrane region" description="Helical" evidence="8">
    <location>
        <begin position="145"/>
        <end position="165"/>
    </location>
</feature>
<proteinExistence type="inferred from homology"/>
<feature type="transmembrane region" description="Helical" evidence="8">
    <location>
        <begin position="263"/>
        <end position="283"/>
    </location>
</feature>
<feature type="transmembrane region" description="Helical" evidence="8">
    <location>
        <begin position="448"/>
        <end position="468"/>
    </location>
</feature>
<keyword evidence="5 8" id="KW-0812">Transmembrane</keyword>
<evidence type="ECO:0000256" key="3">
    <source>
        <dbReference type="ARBA" id="ARBA00022448"/>
    </source>
</evidence>
<keyword evidence="4" id="KW-1003">Cell membrane</keyword>
<evidence type="ECO:0000256" key="5">
    <source>
        <dbReference type="ARBA" id="ARBA00022692"/>
    </source>
</evidence>
<keyword evidence="7 8" id="KW-0472">Membrane</keyword>
<dbReference type="Pfam" id="PF02028">
    <property type="entry name" value="BCCT"/>
    <property type="match status" value="1"/>
</dbReference>
<dbReference type="PANTHER" id="PTHR30047">
    <property type="entry name" value="HIGH-AFFINITY CHOLINE TRANSPORT PROTEIN-RELATED"/>
    <property type="match status" value="1"/>
</dbReference>
<dbReference type="RefSeq" id="WP_317330472.1">
    <property type="nucleotide sequence ID" value="NZ_JAWJZA010000023.1"/>
</dbReference>
<evidence type="ECO:0000256" key="2">
    <source>
        <dbReference type="ARBA" id="ARBA00005658"/>
    </source>
</evidence>